<keyword evidence="1" id="KW-0812">Transmembrane</keyword>
<dbReference type="PANTHER" id="PTHR16214">
    <property type="entry name" value="TRANSMEMBRANE PROTEIN 260"/>
    <property type="match status" value="1"/>
</dbReference>
<feature type="transmembrane region" description="Helical" evidence="1">
    <location>
        <begin position="418"/>
        <end position="445"/>
    </location>
</feature>
<keyword evidence="1" id="KW-1133">Transmembrane helix</keyword>
<evidence type="ECO:0000313" key="3">
    <source>
        <dbReference type="Proteomes" id="UP000076404"/>
    </source>
</evidence>
<dbReference type="EMBL" id="CP011454">
    <property type="protein sequence ID" value="AMW04692.1"/>
    <property type="molecule type" value="Genomic_DNA"/>
</dbReference>
<dbReference type="PANTHER" id="PTHR16214:SF3">
    <property type="entry name" value="TRANSMEMBRANE PROTEIN 260"/>
    <property type="match status" value="1"/>
</dbReference>
<feature type="transmembrane region" description="Helical" evidence="1">
    <location>
        <begin position="144"/>
        <end position="165"/>
    </location>
</feature>
<proteinExistence type="predicted"/>
<evidence type="ECO:0000256" key="1">
    <source>
        <dbReference type="SAM" id="Phobius"/>
    </source>
</evidence>
<evidence type="ECO:0000313" key="2">
    <source>
        <dbReference type="EMBL" id="AMW04692.1"/>
    </source>
</evidence>
<keyword evidence="1" id="KW-0472">Membrane</keyword>
<dbReference type="eggNOG" id="COG2976">
    <property type="taxonomic scope" value="Bacteria"/>
</dbReference>
<feature type="transmembrane region" description="Helical" evidence="1">
    <location>
        <begin position="114"/>
        <end position="132"/>
    </location>
</feature>
<organism evidence="2 3">
    <name type="scientific">Gemmatimonas phototrophica</name>
    <dbReference type="NCBI Taxonomy" id="1379270"/>
    <lineage>
        <taxon>Bacteria</taxon>
        <taxon>Pseudomonadati</taxon>
        <taxon>Gemmatimonadota</taxon>
        <taxon>Gemmatimonadia</taxon>
        <taxon>Gemmatimonadales</taxon>
        <taxon>Gemmatimonadaceae</taxon>
        <taxon>Gemmatimonas</taxon>
    </lineage>
</organism>
<feature type="transmembrane region" description="Helical" evidence="1">
    <location>
        <begin position="374"/>
        <end position="394"/>
    </location>
</feature>
<feature type="transmembrane region" description="Helical" evidence="1">
    <location>
        <begin position="346"/>
        <end position="367"/>
    </location>
</feature>
<accession>A0A143BJK3</accession>
<feature type="transmembrane region" description="Helical" evidence="1">
    <location>
        <begin position="174"/>
        <end position="192"/>
    </location>
</feature>
<name>A0A143BJK3_9BACT</name>
<reference evidence="2 3" key="1">
    <citation type="journal article" date="2014" name="Proc. Natl. Acad. Sci. U.S.A.">
        <title>Functional type 2 photosynthetic reaction centers found in the rare bacterial phylum Gemmatimonadetes.</title>
        <authorList>
            <person name="Zeng Y."/>
            <person name="Feng F."/>
            <person name="Medova H."/>
            <person name="Dean J."/>
            <person name="Koblizek M."/>
        </authorList>
    </citation>
    <scope>NUCLEOTIDE SEQUENCE [LARGE SCALE GENOMIC DNA]</scope>
    <source>
        <strain evidence="2 3">AP64</strain>
    </source>
</reference>
<dbReference type="eggNOG" id="COG0697">
    <property type="taxonomic scope" value="Bacteria"/>
</dbReference>
<dbReference type="AlphaFoldDB" id="A0A143BJK3"/>
<reference evidence="2 3" key="2">
    <citation type="journal article" date="2016" name="Environ. Microbiol. Rep.">
        <title>Metagenomic evidence for the presence of phototrophic Gemmatimonadetes bacteria in diverse environments.</title>
        <authorList>
            <person name="Zeng Y."/>
            <person name="Baumbach J."/>
            <person name="Barbosa E.G."/>
            <person name="Azevedo V."/>
            <person name="Zhang C."/>
            <person name="Koblizek M."/>
        </authorList>
    </citation>
    <scope>NUCLEOTIDE SEQUENCE [LARGE SCALE GENOMIC DNA]</scope>
    <source>
        <strain evidence="2 3">AP64</strain>
    </source>
</reference>
<dbReference type="Pfam" id="PF11028">
    <property type="entry name" value="TMEM260-like"/>
    <property type="match status" value="1"/>
</dbReference>
<dbReference type="KEGG" id="gph:GEMMAAP_07235"/>
<feature type="transmembrane region" description="Helical" evidence="1">
    <location>
        <begin position="465"/>
        <end position="483"/>
    </location>
</feature>
<dbReference type="InterPro" id="IPR052724">
    <property type="entry name" value="GT117_domain-containing"/>
</dbReference>
<sequence>MPLPGPGVGRTPSDQSMTVAATATATSTGYGATRAAVAELDYRPSYLAAAIAGLVTFLLYLVTLAPTTSMWDTSEYIAAAYVLGIPHPPGNPFFVLIGRVFSILPIAPTVAMRINVLAALSSAVSAMFWFLVTERVLVQWMPRRWQRIVGGSLAVLIGATAFTVWNQSVVNEKVYTVSLVGLAIICWLTVRWCDDPEGPTADRIMVLIAYLLGLGYTNHMAGMLAAPAVGIAVLIRRPQTLLRWKLLVACAAALVFGLTPFATQPIRAGHFPAINEGEPTGCVTELKADCTFSALTYDRFMYNFNRGQYGKPELGERQAPFTAQLGMYWLYFKWQWLRDAYNENPGLQNGLAVFYFILVILGGWMHFKKDRRSFWFFGPLVGTMTLGLIFYLNFKYGHSQALDLGDSVPREVRDRDYFYLWSFSALSVWAALGLFYLWETVATLFGADEVKLGKETVVEPRTRSFIMASPLLAVAFIPLFGNWTQASRAGQTDTTDFARDLLNSVEPYGILVTVGDNDTFPLWYAQEVEGIRKDVIIANTSLLNTDWYVRQLLRRPVYEYDAEKGPAIYKGGNWKKPSGPPVKMTFDEADALPLAIATPENAAFQKGDIVAQPRLPQIMKADQMIYFMIRDAFPDRAMYFSRTAGGYPYELGLERYVVTHGMAKKLLPQQVVPGGNIVLIPGEGAVDVERSYALWNDVFTATKSLAARNGWVDDASVGIPDLYVISGVTLAEALAQSGQVDKSRAVYEQAKGIATAMRRAQVFGFDRQPQLPIAPGADTAAQQLLLPPDTSK</sequence>
<dbReference type="Proteomes" id="UP000076404">
    <property type="component" value="Chromosome"/>
</dbReference>
<feature type="transmembrane region" description="Helical" evidence="1">
    <location>
        <begin position="246"/>
        <end position="263"/>
    </location>
</feature>
<dbReference type="STRING" id="1379270.GEMMAAP_07235"/>
<dbReference type="InterPro" id="IPR021280">
    <property type="entry name" value="TMEM260-like"/>
</dbReference>
<evidence type="ECO:0008006" key="4">
    <source>
        <dbReference type="Google" id="ProtNLM"/>
    </source>
</evidence>
<feature type="transmembrane region" description="Helical" evidence="1">
    <location>
        <begin position="204"/>
        <end position="234"/>
    </location>
</feature>
<gene>
    <name evidence="2" type="ORF">GEMMAAP_07235</name>
</gene>
<keyword evidence="3" id="KW-1185">Reference proteome</keyword>
<protein>
    <recommendedName>
        <fullName evidence="4">DUF2723 domain-containing protein</fullName>
    </recommendedName>
</protein>
<feature type="transmembrane region" description="Helical" evidence="1">
    <location>
        <begin position="46"/>
        <end position="65"/>
    </location>
</feature>